<evidence type="ECO:0000313" key="2">
    <source>
        <dbReference type="Proteomes" id="UP000475214"/>
    </source>
</evidence>
<comment type="caution">
    <text evidence="1">The sequence shown here is derived from an EMBL/GenBank/DDBJ whole genome shotgun (WGS) entry which is preliminary data.</text>
</comment>
<dbReference type="EMBL" id="JAAGOA010000010">
    <property type="protein sequence ID" value="NEE01523.1"/>
    <property type="molecule type" value="Genomic_DNA"/>
</dbReference>
<dbReference type="AlphaFoldDB" id="A0A6L9S924"/>
<proteinExistence type="predicted"/>
<gene>
    <name evidence="1" type="ORF">G1H10_15230</name>
</gene>
<accession>A0A6L9S924</accession>
<keyword evidence="2" id="KW-1185">Reference proteome</keyword>
<dbReference type="RefSeq" id="WP_163739270.1">
    <property type="nucleotide sequence ID" value="NZ_JAAGOA010000010.1"/>
</dbReference>
<name>A0A6L9S924_9ACTN</name>
<dbReference type="Proteomes" id="UP000475214">
    <property type="component" value="Unassembled WGS sequence"/>
</dbReference>
<evidence type="ECO:0000313" key="1">
    <source>
        <dbReference type="EMBL" id="NEE01523.1"/>
    </source>
</evidence>
<reference evidence="1 2" key="1">
    <citation type="submission" date="2020-02" db="EMBL/GenBank/DDBJ databases">
        <authorList>
            <person name="Li X.-J."/>
            <person name="Han X.-M."/>
        </authorList>
    </citation>
    <scope>NUCLEOTIDE SEQUENCE [LARGE SCALE GENOMIC DNA]</scope>
    <source>
        <strain evidence="1 2">CCTCC AB 2017055</strain>
    </source>
</reference>
<organism evidence="1 2">
    <name type="scientific">Phytoactinopolyspora halotolerans</name>
    <dbReference type="NCBI Taxonomy" id="1981512"/>
    <lineage>
        <taxon>Bacteria</taxon>
        <taxon>Bacillati</taxon>
        <taxon>Actinomycetota</taxon>
        <taxon>Actinomycetes</taxon>
        <taxon>Jiangellales</taxon>
        <taxon>Jiangellaceae</taxon>
        <taxon>Phytoactinopolyspora</taxon>
    </lineage>
</organism>
<protein>
    <submittedName>
        <fullName evidence="1">Uncharacterized protein</fullName>
    </submittedName>
</protein>
<sequence length="161" mass="18192">MNKVNALLRIVYGAENNLARRLRAIGDRHSSDHEIYHVSRDLAGWSEEHARLLAGHARERGYELGGADRRIPRPWHILRAKAGELTGRRPETGLLAVWDMRKLHLDAVGLSLDWEIVGQTAQALKDEDLLALSTRCHPDTLRQARWANHMVKTLSPQAMAS</sequence>